<sequence>MRNELEEALRQLHTALESIETLEPDEAERLRRAATEISSTLDEQEVDSASLAKRLQEQTDAFQESHPVLTRTVGRIADMLAQMGI</sequence>
<evidence type="ECO:0000256" key="1">
    <source>
        <dbReference type="SAM" id="Coils"/>
    </source>
</evidence>
<dbReference type="AlphaFoldDB" id="A0A518HZK9"/>
<dbReference type="Pfam" id="PF14357">
    <property type="entry name" value="DUF4404"/>
    <property type="match status" value="1"/>
</dbReference>
<gene>
    <name evidence="2" type="ORF">Enr13x_61230</name>
</gene>
<evidence type="ECO:0008006" key="4">
    <source>
        <dbReference type="Google" id="ProtNLM"/>
    </source>
</evidence>
<name>A0A518HZK9_9BACT</name>
<dbReference type="KEGG" id="snep:Enr13x_61230"/>
<dbReference type="Proteomes" id="UP000319004">
    <property type="component" value="Chromosome"/>
</dbReference>
<keyword evidence="3" id="KW-1185">Reference proteome</keyword>
<protein>
    <recommendedName>
        <fullName evidence="4">DUF4404 domain-containing protein</fullName>
    </recommendedName>
</protein>
<keyword evidence="1" id="KW-0175">Coiled coil</keyword>
<dbReference type="EMBL" id="CP037423">
    <property type="protein sequence ID" value="QDV46214.1"/>
    <property type="molecule type" value="Genomic_DNA"/>
</dbReference>
<dbReference type="RefSeq" id="WP_145390362.1">
    <property type="nucleotide sequence ID" value="NZ_CP037423.1"/>
</dbReference>
<organism evidence="2 3">
    <name type="scientific">Stieleria neptunia</name>
    <dbReference type="NCBI Taxonomy" id="2527979"/>
    <lineage>
        <taxon>Bacteria</taxon>
        <taxon>Pseudomonadati</taxon>
        <taxon>Planctomycetota</taxon>
        <taxon>Planctomycetia</taxon>
        <taxon>Pirellulales</taxon>
        <taxon>Pirellulaceae</taxon>
        <taxon>Stieleria</taxon>
    </lineage>
</organism>
<evidence type="ECO:0000313" key="2">
    <source>
        <dbReference type="EMBL" id="QDV46214.1"/>
    </source>
</evidence>
<accession>A0A518HZK9</accession>
<dbReference type="OrthoDB" id="281328at2"/>
<evidence type="ECO:0000313" key="3">
    <source>
        <dbReference type="Proteomes" id="UP000319004"/>
    </source>
</evidence>
<dbReference type="InterPro" id="IPR025516">
    <property type="entry name" value="DUF4404"/>
</dbReference>
<proteinExistence type="predicted"/>
<reference evidence="2 3" key="1">
    <citation type="submission" date="2019-03" db="EMBL/GenBank/DDBJ databases">
        <title>Deep-cultivation of Planctomycetes and their phenomic and genomic characterization uncovers novel biology.</title>
        <authorList>
            <person name="Wiegand S."/>
            <person name="Jogler M."/>
            <person name="Boedeker C."/>
            <person name="Pinto D."/>
            <person name="Vollmers J."/>
            <person name="Rivas-Marin E."/>
            <person name="Kohn T."/>
            <person name="Peeters S.H."/>
            <person name="Heuer A."/>
            <person name="Rast P."/>
            <person name="Oberbeckmann S."/>
            <person name="Bunk B."/>
            <person name="Jeske O."/>
            <person name="Meyerdierks A."/>
            <person name="Storesund J.E."/>
            <person name="Kallscheuer N."/>
            <person name="Luecker S."/>
            <person name="Lage O.M."/>
            <person name="Pohl T."/>
            <person name="Merkel B.J."/>
            <person name="Hornburger P."/>
            <person name="Mueller R.-W."/>
            <person name="Bruemmer F."/>
            <person name="Labrenz M."/>
            <person name="Spormann A.M."/>
            <person name="Op den Camp H."/>
            <person name="Overmann J."/>
            <person name="Amann R."/>
            <person name="Jetten M.S.M."/>
            <person name="Mascher T."/>
            <person name="Medema M.H."/>
            <person name="Devos D.P."/>
            <person name="Kaster A.-K."/>
            <person name="Ovreas L."/>
            <person name="Rohde M."/>
            <person name="Galperin M.Y."/>
            <person name="Jogler C."/>
        </authorList>
    </citation>
    <scope>NUCLEOTIDE SEQUENCE [LARGE SCALE GENOMIC DNA]</scope>
    <source>
        <strain evidence="2 3">Enr13</strain>
    </source>
</reference>
<feature type="coiled-coil region" evidence="1">
    <location>
        <begin position="2"/>
        <end position="47"/>
    </location>
</feature>